<keyword evidence="2" id="KW-0812">Transmembrane</keyword>
<feature type="transmembrane region" description="Helical" evidence="2">
    <location>
        <begin position="216"/>
        <end position="236"/>
    </location>
</feature>
<accession>A0AA88GWK4</accession>
<keyword evidence="2" id="KW-0472">Membrane</keyword>
<keyword evidence="4" id="KW-1185">Reference proteome</keyword>
<sequence>MMKEDLYSNMIIHEEDEETMIMHSSAEHDECCYETTITTTTIHHPLTTSTTTTSTTTMTQWLDASSRRRHHDEEETMNLSKMRSSSSEMQESDQKCYYYEPSMNSNKELNLLDHFMDHKNRESNCPEVTRSSKTLFMDHVQNCVVEISDQDKMSRKSLFKHPERVCTLFNVTSIVFIFTLLLDFYGPLFSPSFLFQTLAVSVFGMYSVYNQRQVMISFFAIFISISFAITLSETLLLTCYGHNSSGLVLYNNWFHLIRFLLTLILSLSLLIASFHVRVEVARLNALRRQFIASCYHHDNERSAMKKKRNYQVPLDMTIIRKLYSTERSCEDSHFVTQNKV</sequence>
<dbReference type="EMBL" id="PYSW02000014">
    <property type="protein sequence ID" value="KAG2387133.1"/>
    <property type="molecule type" value="Genomic_DNA"/>
</dbReference>
<dbReference type="AlphaFoldDB" id="A0AA88GWK4"/>
<dbReference type="GeneID" id="68094624"/>
<proteinExistence type="predicted"/>
<dbReference type="RefSeq" id="XP_044551125.1">
    <property type="nucleotide sequence ID" value="XM_044691556.1"/>
</dbReference>
<evidence type="ECO:0000313" key="4">
    <source>
        <dbReference type="Proteomes" id="UP000816034"/>
    </source>
</evidence>
<feature type="compositionally biased region" description="Polar residues" evidence="1">
    <location>
        <begin position="77"/>
        <end position="86"/>
    </location>
</feature>
<evidence type="ECO:0000256" key="1">
    <source>
        <dbReference type="SAM" id="MobiDB-lite"/>
    </source>
</evidence>
<evidence type="ECO:0000256" key="2">
    <source>
        <dbReference type="SAM" id="Phobius"/>
    </source>
</evidence>
<reference evidence="3 4" key="1">
    <citation type="journal article" date="2018" name="BMC Genomics">
        <title>The genome of Naegleria lovaniensis, the basis for a comparative approach to unravel pathogenicity factors of the human pathogenic amoeba N. fowleri.</title>
        <authorList>
            <person name="Liechti N."/>
            <person name="Schurch N."/>
            <person name="Bruggmann R."/>
            <person name="Wittwer M."/>
        </authorList>
    </citation>
    <scope>NUCLEOTIDE SEQUENCE [LARGE SCALE GENOMIC DNA]</scope>
    <source>
        <strain evidence="3 4">ATCC 30569</strain>
    </source>
</reference>
<organism evidence="3 4">
    <name type="scientific">Naegleria lovaniensis</name>
    <name type="common">Amoeba</name>
    <dbReference type="NCBI Taxonomy" id="51637"/>
    <lineage>
        <taxon>Eukaryota</taxon>
        <taxon>Discoba</taxon>
        <taxon>Heterolobosea</taxon>
        <taxon>Tetramitia</taxon>
        <taxon>Eutetramitia</taxon>
        <taxon>Vahlkampfiidae</taxon>
        <taxon>Naegleria</taxon>
    </lineage>
</organism>
<gene>
    <name evidence="3" type="ORF">C9374_002168</name>
</gene>
<feature type="transmembrane region" description="Helical" evidence="2">
    <location>
        <begin position="256"/>
        <end position="278"/>
    </location>
</feature>
<dbReference type="Proteomes" id="UP000816034">
    <property type="component" value="Unassembled WGS sequence"/>
</dbReference>
<feature type="transmembrane region" description="Helical" evidence="2">
    <location>
        <begin position="188"/>
        <end position="209"/>
    </location>
</feature>
<protein>
    <submittedName>
        <fullName evidence="3">Uncharacterized protein</fullName>
    </submittedName>
</protein>
<keyword evidence="2" id="KW-1133">Transmembrane helix</keyword>
<comment type="caution">
    <text evidence="3">The sequence shown here is derived from an EMBL/GenBank/DDBJ whole genome shotgun (WGS) entry which is preliminary data.</text>
</comment>
<evidence type="ECO:0000313" key="3">
    <source>
        <dbReference type="EMBL" id="KAG2387133.1"/>
    </source>
</evidence>
<name>A0AA88GWK4_NAELO</name>
<feature type="transmembrane region" description="Helical" evidence="2">
    <location>
        <begin position="165"/>
        <end position="182"/>
    </location>
</feature>
<feature type="region of interest" description="Disordered" evidence="1">
    <location>
        <begin position="63"/>
        <end position="86"/>
    </location>
</feature>